<dbReference type="AlphaFoldDB" id="A0AA35JRR9"/>
<protein>
    <submittedName>
        <fullName evidence="1">Uncharacterized protein</fullName>
    </submittedName>
</protein>
<sequence>MIPDMGWHLNWGQCSSQSVSMTHMYKLQSELFYTLCLPSKNLCKREPGPGQVTNKLQKATSRTYVMEESEHRKLPSVVFSFIFVFAHEGSKQAYPPATAIFAALSHAATAEDGAERTIGPRPHPHCRRVVQSQVNF</sequence>
<accession>A0AA35JRR9</accession>
<name>A0AA35JRR9_9SAUR</name>
<reference evidence="1" key="1">
    <citation type="submission" date="2022-12" db="EMBL/GenBank/DDBJ databases">
        <authorList>
            <person name="Alioto T."/>
            <person name="Alioto T."/>
            <person name="Gomez Garrido J."/>
        </authorList>
    </citation>
    <scope>NUCLEOTIDE SEQUENCE</scope>
</reference>
<evidence type="ECO:0000313" key="1">
    <source>
        <dbReference type="EMBL" id="CAI5764074.1"/>
    </source>
</evidence>
<keyword evidence="2" id="KW-1185">Reference proteome</keyword>
<dbReference type="EMBL" id="OX395126">
    <property type="protein sequence ID" value="CAI5764074.1"/>
    <property type="molecule type" value="Genomic_DNA"/>
</dbReference>
<gene>
    <name evidence="1" type="ORF">PODLI_1B034072</name>
</gene>
<evidence type="ECO:0000313" key="2">
    <source>
        <dbReference type="Proteomes" id="UP001178461"/>
    </source>
</evidence>
<organism evidence="1 2">
    <name type="scientific">Podarcis lilfordi</name>
    <name type="common">Lilford's wall lizard</name>
    <dbReference type="NCBI Taxonomy" id="74358"/>
    <lineage>
        <taxon>Eukaryota</taxon>
        <taxon>Metazoa</taxon>
        <taxon>Chordata</taxon>
        <taxon>Craniata</taxon>
        <taxon>Vertebrata</taxon>
        <taxon>Euteleostomi</taxon>
        <taxon>Lepidosauria</taxon>
        <taxon>Squamata</taxon>
        <taxon>Bifurcata</taxon>
        <taxon>Unidentata</taxon>
        <taxon>Episquamata</taxon>
        <taxon>Laterata</taxon>
        <taxon>Lacertibaenia</taxon>
        <taxon>Lacertidae</taxon>
        <taxon>Podarcis</taxon>
    </lineage>
</organism>
<proteinExistence type="predicted"/>
<dbReference type="Proteomes" id="UP001178461">
    <property type="component" value="Chromosome 1"/>
</dbReference>